<evidence type="ECO:0000313" key="8">
    <source>
        <dbReference type="Proteomes" id="UP000663870"/>
    </source>
</evidence>
<dbReference type="Proteomes" id="UP000663870">
    <property type="component" value="Unassembled WGS sequence"/>
</dbReference>
<dbReference type="EMBL" id="CAJNOU010000576">
    <property type="protein sequence ID" value="CAF1036960.1"/>
    <property type="molecule type" value="Genomic_DNA"/>
</dbReference>
<dbReference type="OrthoDB" id="10029344at2759"/>
<evidence type="ECO:0000313" key="4">
    <source>
        <dbReference type="EMBL" id="CAF1036960.1"/>
    </source>
</evidence>
<evidence type="ECO:0000313" key="7">
    <source>
        <dbReference type="EMBL" id="CAF4029093.1"/>
    </source>
</evidence>
<dbReference type="AlphaFoldDB" id="A0A814JK83"/>
<evidence type="ECO:0000313" key="5">
    <source>
        <dbReference type="EMBL" id="CAF1172398.1"/>
    </source>
</evidence>
<dbReference type="Proteomes" id="UP000663854">
    <property type="component" value="Unassembled WGS sequence"/>
</dbReference>
<dbReference type="Proteomes" id="UP000663823">
    <property type="component" value="Unassembled WGS sequence"/>
</dbReference>
<dbReference type="EMBL" id="CAJNOO010000590">
    <property type="protein sequence ID" value="CAF0986421.1"/>
    <property type="molecule type" value="Genomic_DNA"/>
</dbReference>
<name>A0A814JK83_9BILA</name>
<dbReference type="EMBL" id="CAJNOL010000705">
    <property type="protein sequence ID" value="CAF1172398.1"/>
    <property type="molecule type" value="Genomic_DNA"/>
</dbReference>
<dbReference type="EMBL" id="CAJNOH010000401">
    <property type="protein sequence ID" value="CAF1028713.1"/>
    <property type="molecule type" value="Genomic_DNA"/>
</dbReference>
<dbReference type="Proteomes" id="UP000663882">
    <property type="component" value="Unassembled WGS sequence"/>
</dbReference>
<keyword evidence="8" id="KW-1185">Reference proteome</keyword>
<dbReference type="Proteomes" id="UP000663874">
    <property type="component" value="Unassembled WGS sequence"/>
</dbReference>
<feature type="region of interest" description="Disordered" evidence="1">
    <location>
        <begin position="70"/>
        <end position="94"/>
    </location>
</feature>
<accession>A0A814JK83</accession>
<evidence type="ECO:0000313" key="3">
    <source>
        <dbReference type="EMBL" id="CAF1028713.1"/>
    </source>
</evidence>
<organism evidence="4 9">
    <name type="scientific">Rotaria sordida</name>
    <dbReference type="NCBI Taxonomy" id="392033"/>
    <lineage>
        <taxon>Eukaryota</taxon>
        <taxon>Metazoa</taxon>
        <taxon>Spiralia</taxon>
        <taxon>Gnathifera</taxon>
        <taxon>Rotifera</taxon>
        <taxon>Eurotatoria</taxon>
        <taxon>Bdelloidea</taxon>
        <taxon>Philodinida</taxon>
        <taxon>Philodinidae</taxon>
        <taxon>Rotaria</taxon>
    </lineage>
</organism>
<evidence type="ECO:0000313" key="9">
    <source>
        <dbReference type="Proteomes" id="UP000663889"/>
    </source>
</evidence>
<dbReference type="Proteomes" id="UP000663889">
    <property type="component" value="Unassembled WGS sequence"/>
</dbReference>
<dbReference type="EMBL" id="CAJOAX010006105">
    <property type="protein sequence ID" value="CAF3970699.1"/>
    <property type="molecule type" value="Genomic_DNA"/>
</dbReference>
<sequence length="94" mass="11112">MIFISSIKSSPQLDDILIENYPSLNSAHTSSPTIHRFNFISLICQRQEQYPIKLTRKLCSNYFQPYKIQGDDQEQQQQQQHQQRNKRVGWTISV</sequence>
<reference evidence="4" key="1">
    <citation type="submission" date="2021-02" db="EMBL/GenBank/DDBJ databases">
        <authorList>
            <person name="Nowell W R."/>
        </authorList>
    </citation>
    <scope>NUCLEOTIDE SEQUENCE</scope>
</reference>
<proteinExistence type="predicted"/>
<gene>
    <name evidence="7" type="ORF">FNK824_LOCUS27534</name>
    <name evidence="5" type="ORF">JXQ802_LOCUS22872</name>
    <name evidence="6" type="ORF">OTI717_LOCUS27419</name>
    <name evidence="3" type="ORF">PYM288_LOCUS16018</name>
    <name evidence="2" type="ORF">RFH988_LOCUS13418</name>
    <name evidence="4" type="ORF">SEV965_LOCUS12619</name>
</gene>
<protein>
    <submittedName>
        <fullName evidence="4">Uncharacterized protein</fullName>
    </submittedName>
</protein>
<evidence type="ECO:0000256" key="1">
    <source>
        <dbReference type="SAM" id="MobiDB-lite"/>
    </source>
</evidence>
<evidence type="ECO:0000313" key="6">
    <source>
        <dbReference type="EMBL" id="CAF3970699.1"/>
    </source>
</evidence>
<evidence type="ECO:0000313" key="2">
    <source>
        <dbReference type="EMBL" id="CAF0986421.1"/>
    </source>
</evidence>
<comment type="caution">
    <text evidence="4">The sequence shown here is derived from an EMBL/GenBank/DDBJ whole genome shotgun (WGS) entry which is preliminary data.</text>
</comment>
<dbReference type="EMBL" id="CAJOBE010007181">
    <property type="protein sequence ID" value="CAF4029093.1"/>
    <property type="molecule type" value="Genomic_DNA"/>
</dbReference>